<gene>
    <name evidence="1" type="ORF">S03H2_47898</name>
</gene>
<protein>
    <submittedName>
        <fullName evidence="1">Uncharacterized protein</fullName>
    </submittedName>
</protein>
<comment type="caution">
    <text evidence="1">The sequence shown here is derived from an EMBL/GenBank/DDBJ whole genome shotgun (WGS) entry which is preliminary data.</text>
</comment>
<dbReference type="EMBL" id="BARU01030154">
    <property type="protein sequence ID" value="GAH74928.1"/>
    <property type="molecule type" value="Genomic_DNA"/>
</dbReference>
<feature type="non-terminal residue" evidence="1">
    <location>
        <position position="49"/>
    </location>
</feature>
<accession>X1JYN9</accession>
<sequence>MDWLASYWTWILLAFYVAEKIVKESDAKWDDILVDGLKYLATKFYNALE</sequence>
<reference evidence="1" key="1">
    <citation type="journal article" date="2014" name="Front. Microbiol.">
        <title>High frequency of phylogenetically diverse reductive dehalogenase-homologous genes in deep subseafloor sedimentary metagenomes.</title>
        <authorList>
            <person name="Kawai M."/>
            <person name="Futagami T."/>
            <person name="Toyoda A."/>
            <person name="Takaki Y."/>
            <person name="Nishi S."/>
            <person name="Hori S."/>
            <person name="Arai W."/>
            <person name="Tsubouchi T."/>
            <person name="Morono Y."/>
            <person name="Uchiyama I."/>
            <person name="Ito T."/>
            <person name="Fujiyama A."/>
            <person name="Inagaki F."/>
            <person name="Takami H."/>
        </authorList>
    </citation>
    <scope>NUCLEOTIDE SEQUENCE</scope>
    <source>
        <strain evidence="1">Expedition CK06-06</strain>
    </source>
</reference>
<dbReference type="AlphaFoldDB" id="X1JYN9"/>
<name>X1JYN9_9ZZZZ</name>
<evidence type="ECO:0000313" key="1">
    <source>
        <dbReference type="EMBL" id="GAH74928.1"/>
    </source>
</evidence>
<proteinExistence type="predicted"/>
<organism evidence="1">
    <name type="scientific">marine sediment metagenome</name>
    <dbReference type="NCBI Taxonomy" id="412755"/>
    <lineage>
        <taxon>unclassified sequences</taxon>
        <taxon>metagenomes</taxon>
        <taxon>ecological metagenomes</taxon>
    </lineage>
</organism>